<dbReference type="InterPro" id="IPR011993">
    <property type="entry name" value="PH-like_dom_sf"/>
</dbReference>
<feature type="compositionally biased region" description="Polar residues" evidence="6">
    <location>
        <begin position="213"/>
        <end position="228"/>
    </location>
</feature>
<feature type="region of interest" description="Disordered" evidence="6">
    <location>
        <begin position="301"/>
        <end position="335"/>
    </location>
</feature>
<dbReference type="EMBL" id="OOIP01000005">
    <property type="protein sequence ID" value="SPO36996.1"/>
    <property type="molecule type" value="Genomic_DNA"/>
</dbReference>
<feature type="compositionally biased region" description="Basic and acidic residues" evidence="6">
    <location>
        <begin position="1273"/>
        <end position="1282"/>
    </location>
</feature>
<name>A0A5C3EZE3_9BASI</name>
<keyword evidence="1" id="KW-0343">GTPase activation</keyword>
<feature type="compositionally biased region" description="Basic and acidic residues" evidence="6">
    <location>
        <begin position="15"/>
        <end position="24"/>
    </location>
</feature>
<feature type="region of interest" description="Disordered" evidence="6">
    <location>
        <begin position="1067"/>
        <end position="1117"/>
    </location>
</feature>
<feature type="region of interest" description="Disordered" evidence="6">
    <location>
        <begin position="1757"/>
        <end position="1782"/>
    </location>
</feature>
<evidence type="ECO:0000256" key="2">
    <source>
        <dbReference type="ARBA" id="ARBA00022723"/>
    </source>
</evidence>
<dbReference type="InterPro" id="IPR038508">
    <property type="entry name" value="ArfGAP_dom_sf"/>
</dbReference>
<evidence type="ECO:0000256" key="4">
    <source>
        <dbReference type="ARBA" id="ARBA00022833"/>
    </source>
</evidence>
<proteinExistence type="predicted"/>
<dbReference type="SMART" id="SM00105">
    <property type="entry name" value="ArfGap"/>
    <property type="match status" value="1"/>
</dbReference>
<dbReference type="SUPFAM" id="SSF50729">
    <property type="entry name" value="PH domain-like"/>
    <property type="match status" value="1"/>
</dbReference>
<keyword evidence="3 5" id="KW-0863">Zinc-finger</keyword>
<evidence type="ECO:0000259" key="8">
    <source>
        <dbReference type="PROSITE" id="PS50115"/>
    </source>
</evidence>
<dbReference type="GO" id="GO:0005096">
    <property type="term" value="F:GTPase activator activity"/>
    <property type="evidence" value="ECO:0007669"/>
    <property type="project" value="UniProtKB-KW"/>
</dbReference>
<dbReference type="InterPro" id="IPR027267">
    <property type="entry name" value="AH/BAR_dom_sf"/>
</dbReference>
<dbReference type="Gene3D" id="1.10.220.150">
    <property type="entry name" value="Arf GTPase activating protein"/>
    <property type="match status" value="1"/>
</dbReference>
<keyword evidence="10" id="KW-1185">Reference proteome</keyword>
<reference evidence="9 10" key="1">
    <citation type="submission" date="2018-03" db="EMBL/GenBank/DDBJ databases">
        <authorList>
            <person name="Guldener U."/>
        </authorList>
    </citation>
    <scope>NUCLEOTIDE SEQUENCE [LARGE SCALE GENOMIC DNA]</scope>
    <source>
        <strain evidence="9 10">DAOM196992</strain>
    </source>
</reference>
<feature type="domain" description="Arf-GAP" evidence="8">
    <location>
        <begin position="1443"/>
        <end position="1569"/>
    </location>
</feature>
<feature type="region of interest" description="Disordered" evidence="6">
    <location>
        <begin position="1399"/>
        <end position="1443"/>
    </location>
</feature>
<feature type="compositionally biased region" description="Low complexity" evidence="6">
    <location>
        <begin position="114"/>
        <end position="124"/>
    </location>
</feature>
<dbReference type="Gene3D" id="1.20.1270.60">
    <property type="entry name" value="Arfaptin homology (AH) domain/BAR domain"/>
    <property type="match status" value="1"/>
</dbReference>
<evidence type="ECO:0000256" key="5">
    <source>
        <dbReference type="PROSITE-ProRule" id="PRU00288"/>
    </source>
</evidence>
<dbReference type="InterPro" id="IPR001849">
    <property type="entry name" value="PH_domain"/>
</dbReference>
<dbReference type="InterPro" id="IPR037278">
    <property type="entry name" value="ARFGAP/RecO"/>
</dbReference>
<feature type="compositionally biased region" description="Basic and acidic residues" evidence="6">
    <location>
        <begin position="1769"/>
        <end position="1782"/>
    </location>
</feature>
<feature type="region of interest" description="Disordered" evidence="6">
    <location>
        <begin position="1"/>
        <end position="57"/>
    </location>
</feature>
<dbReference type="GO" id="GO:0008270">
    <property type="term" value="F:zinc ion binding"/>
    <property type="evidence" value="ECO:0007669"/>
    <property type="project" value="UniProtKB-KW"/>
</dbReference>
<dbReference type="PROSITE" id="PS50003">
    <property type="entry name" value="PH_DOMAIN"/>
    <property type="match status" value="1"/>
</dbReference>
<dbReference type="PANTHER" id="PTHR23180:SF160">
    <property type="entry name" value="ADP-RIBOSYLATION FACTOR GTPASE-ACTIVATING PROTEIN EFFECTOR PROTEIN 1"/>
    <property type="match status" value="1"/>
</dbReference>
<dbReference type="Gene3D" id="2.30.29.30">
    <property type="entry name" value="Pleckstrin-homology domain (PH domain)/Phosphotyrosine-binding domain (PTB)"/>
    <property type="match status" value="1"/>
</dbReference>
<dbReference type="SUPFAM" id="SSF57863">
    <property type="entry name" value="ArfGap/RecO-like zinc finger"/>
    <property type="match status" value="1"/>
</dbReference>
<dbReference type="PROSITE" id="PS50115">
    <property type="entry name" value="ARFGAP"/>
    <property type="match status" value="1"/>
</dbReference>
<dbReference type="Pfam" id="PF01412">
    <property type="entry name" value="ArfGap"/>
    <property type="match status" value="1"/>
</dbReference>
<sequence length="1782" mass="189486">MPTPSRQASDGNLRVSERDRDHGHSNVGWSAANASRHAPPSPGYAPSHAGSSSASAFDLPGHSLFLSDPHRLSVLSLTIDATTAISQAASPASSFTRDLSIDHAHPGPIDSPRRAAPPSASHAAYQHPTNKRSSLAAPETGPRHGAFRPKSVEIGLRAREAFTELGRRAREAAGNLDRSPNVDALSHVTQHLNPDTARVGGTGPLADAKSLRSRPTTSESHGEGSSVQVRRRTTAKLQSLTFGRDSRLTTSVVPLDLETDCQLLGSCENDDAFHGAKDAGSLQRGPIAHTHEAIAFVADPSARGGAQPGAFSAAVSESGDDGAPHSANQSLDRTPFDPSRLLLKIEPPAEHARRVWARRLPRASATSEEVHSVDLRFRLRLCASAEAPSTPLTAKSSTSATSWNNANFAQSSASKGLEEVLFVSADSSQKLVDAIDMASSALTSAEAAALEGVSRVVVNPSPAAAGGTTRGARDCDFEWKWKPMRRSETTGPLGAAKGPGTGKCCCAFVEVDAGRTRAKVLAAFSFWVDVPAAPIAPKPVGTEAKRGSVMPSDSLALIAAWNQDPSRSDLFDADPGAAALAGVSRVSVADDGAGAGPAVPHVDHTEISLADLESDSPILRAAIANLDRRSAALKRVAKAALKAAHDARMRILASMEAEDALDEAMRDLAALAPNTLSPLRQSLGDESRERTSRYRREQATMLEQNIERPLAQVLDQCRTAIEQIKSFEAESKAYYSQTQKWLSSRVVPETGNSAFSSSSNGHVNGGGDRSIKQERADEKQRLRQLRFDHARLDLYRILSRLHGGQAELELTRCMLRLSNWQASAPHTIWGPGWPGPQASRTLADLTSGVEAAGSAISLRAGAVKQKCDEVAEQIRLVELGLKRAGEADTGPSYAYEDVELGGADVSTNPDPAASEPDYGSAKGAKQAGQKIRNFLASKASGGDQGMTSGIRRKVSLKVHSSRPAAAGTPIASPSLQSPNPMDRLSDVPPRDLHSVASPRLPAPTAMDVAASSRAAVDLPKSPLLEHVSNANEYLMAYGAAPASLDVSRTSSSAAGLGIGGLNVDTPSAAASQASSGPSASRGVPKQVAPGQERKKEGVLWAMSKPVTGPAGSDAPRAVNRSNHWRECWVVLSGSGHIGEYADWKDAKVLEPSNPLIDLRFATVREARGVDRRFAFEVVTRDSRRFFQAPDEATMRDWMKAIAKAIESLLNGTSSVRKLDRAVRATPFTMDPALQSGAVAEDGMFDDFGAVAGRSDLEHSAQRPFSQSMTDLAGETRDVHRAAEAPSAFSERRREGRRGGRHASTLSESYANTSVWKQGSKEDKPKRSASKHERGISNKTPIYGYLDSNGSALGLSGGDADNARANHQRGTNISEGLSSSSFEGDSEFDRRIEEIVQSSFGKSSIGSPARETPTSAPVSEMGKLQPDAAQRAPDHGSTTSTKMSRATEIIEISHRPENSLCADCRAPDPRWASWALGNQPCCIFICISCSGVHRSLGVHLSKVKSVDLDDWTEEQVEAARQWGNVKANELWEHSKPAGLLPAEGDRQTFWRKKYIEAAWKRPTDKAQTQTPSSRTPRASAPAAMAPTPDRASVDRTPTRLPKVRRSASGSQAPAAAEGDEAASRQTSPKPSGPRPLPPSRSGSFAEHGSSGGIPFRLSRARQTSDSGRGPIKLASDAPSAYGFAQRPGYSSRSASRETGVQWPSLGPIDLAASRSYDHATGASFFVSDLSSTSPTTYESAARTYKPADVHLHLREDALRYGGGNDDDDHDGGHDGLEHFLGRP</sequence>
<feature type="compositionally biased region" description="Polar residues" evidence="6">
    <location>
        <begin position="1"/>
        <end position="10"/>
    </location>
</feature>
<feature type="compositionally biased region" description="Low complexity" evidence="6">
    <location>
        <begin position="44"/>
        <end position="56"/>
    </location>
</feature>
<accession>A0A5C3EZE3</accession>
<dbReference type="SMART" id="SM00233">
    <property type="entry name" value="PH"/>
    <property type="match status" value="1"/>
</dbReference>
<organism evidence="9 10">
    <name type="scientific">Pseudozyma flocculosa</name>
    <dbReference type="NCBI Taxonomy" id="84751"/>
    <lineage>
        <taxon>Eukaryota</taxon>
        <taxon>Fungi</taxon>
        <taxon>Dikarya</taxon>
        <taxon>Basidiomycota</taxon>
        <taxon>Ustilaginomycotina</taxon>
        <taxon>Ustilaginomycetes</taxon>
        <taxon>Ustilaginales</taxon>
        <taxon>Ustilaginaceae</taxon>
        <taxon>Pseudozyma</taxon>
    </lineage>
</organism>
<feature type="region of interest" description="Disordered" evidence="6">
    <location>
        <begin position="752"/>
        <end position="777"/>
    </location>
</feature>
<feature type="compositionally biased region" description="Low complexity" evidence="6">
    <location>
        <begin position="1067"/>
        <end position="1080"/>
    </location>
</feature>
<feature type="compositionally biased region" description="Polar residues" evidence="6">
    <location>
        <begin position="1303"/>
        <end position="1316"/>
    </location>
</feature>
<feature type="region of interest" description="Disordered" evidence="6">
    <location>
        <begin position="191"/>
        <end position="231"/>
    </location>
</feature>
<feature type="region of interest" description="Disordered" evidence="6">
    <location>
        <begin position="901"/>
        <end position="926"/>
    </location>
</feature>
<feature type="compositionally biased region" description="Polar residues" evidence="6">
    <location>
        <begin position="1399"/>
        <end position="1416"/>
    </location>
</feature>
<evidence type="ECO:0000313" key="9">
    <source>
        <dbReference type="EMBL" id="SPO36996.1"/>
    </source>
</evidence>
<evidence type="ECO:0000259" key="7">
    <source>
        <dbReference type="PROSITE" id="PS50003"/>
    </source>
</evidence>
<protein>
    <submittedName>
        <fullName evidence="9">Uncharacterized protein</fullName>
    </submittedName>
</protein>
<feature type="domain" description="PH" evidence="7">
    <location>
        <begin position="1092"/>
        <end position="1206"/>
    </location>
</feature>
<dbReference type="CDD" id="cd08204">
    <property type="entry name" value="ArfGap"/>
    <property type="match status" value="1"/>
</dbReference>
<dbReference type="FunFam" id="2.30.29.30:FF:000252">
    <property type="entry name" value="ARF GTPase activator (Csx2)"/>
    <property type="match status" value="1"/>
</dbReference>
<feature type="region of interest" description="Disordered" evidence="6">
    <location>
        <begin position="1356"/>
        <end position="1385"/>
    </location>
</feature>
<dbReference type="OrthoDB" id="10266696at2759"/>
<dbReference type="Proteomes" id="UP000323386">
    <property type="component" value="Unassembled WGS sequence"/>
</dbReference>
<feature type="compositionally biased region" description="Basic and acidic residues" evidence="6">
    <location>
        <begin position="1318"/>
        <end position="1335"/>
    </location>
</feature>
<evidence type="ECO:0000313" key="10">
    <source>
        <dbReference type="Proteomes" id="UP000323386"/>
    </source>
</evidence>
<dbReference type="SUPFAM" id="SSF103657">
    <property type="entry name" value="BAR/IMD domain-like"/>
    <property type="match status" value="1"/>
</dbReference>
<dbReference type="InterPro" id="IPR045258">
    <property type="entry name" value="ACAP1/2/3-like"/>
</dbReference>
<evidence type="ECO:0000256" key="1">
    <source>
        <dbReference type="ARBA" id="ARBA00022468"/>
    </source>
</evidence>
<dbReference type="InterPro" id="IPR001164">
    <property type="entry name" value="ArfGAP_dom"/>
</dbReference>
<feature type="compositionally biased region" description="Polar residues" evidence="6">
    <location>
        <begin position="1687"/>
        <end position="1697"/>
    </location>
</feature>
<feature type="compositionally biased region" description="Low complexity" evidence="6">
    <location>
        <begin position="1569"/>
        <end position="1587"/>
    </location>
</feature>
<keyword evidence="2" id="KW-0479">Metal-binding</keyword>
<dbReference type="FunFam" id="1.10.220.150:FF:000009">
    <property type="entry name" value="stromal membrane-associated protein 1 isoform X1"/>
    <property type="match status" value="1"/>
</dbReference>
<dbReference type="Pfam" id="PF00169">
    <property type="entry name" value="PH"/>
    <property type="match status" value="1"/>
</dbReference>
<dbReference type="PANTHER" id="PTHR23180">
    <property type="entry name" value="CENTAURIN/ARF"/>
    <property type="match status" value="1"/>
</dbReference>
<gene>
    <name evidence="9" type="ORF">PSFLO_02468</name>
</gene>
<feature type="region of interest" description="Disordered" evidence="6">
    <location>
        <begin position="956"/>
        <end position="989"/>
    </location>
</feature>
<evidence type="ECO:0000256" key="6">
    <source>
        <dbReference type="SAM" id="MobiDB-lite"/>
    </source>
</evidence>
<keyword evidence="4" id="KW-0862">Zinc</keyword>
<feature type="compositionally biased region" description="Low complexity" evidence="6">
    <location>
        <begin position="1373"/>
        <end position="1382"/>
    </location>
</feature>
<feature type="region of interest" description="Disordered" evidence="6">
    <location>
        <begin position="1559"/>
        <end position="1703"/>
    </location>
</feature>
<dbReference type="PRINTS" id="PR00405">
    <property type="entry name" value="REVINTRACTNG"/>
</dbReference>
<evidence type="ECO:0000256" key="3">
    <source>
        <dbReference type="ARBA" id="ARBA00022771"/>
    </source>
</evidence>
<feature type="region of interest" description="Disordered" evidence="6">
    <location>
        <begin position="91"/>
        <end position="152"/>
    </location>
</feature>
<feature type="region of interest" description="Disordered" evidence="6">
    <location>
        <begin position="1257"/>
        <end position="1343"/>
    </location>
</feature>